<feature type="region of interest" description="Disordered" evidence="1">
    <location>
        <begin position="1"/>
        <end position="102"/>
    </location>
</feature>
<dbReference type="RefSeq" id="WP_267636960.1">
    <property type="nucleotide sequence ID" value="NZ_JAODIY010000008.1"/>
</dbReference>
<dbReference type="AlphaFoldDB" id="A0ABD5X6W1"/>
<accession>A0ABD5X6W1</accession>
<dbReference type="Proteomes" id="UP001596414">
    <property type="component" value="Unassembled WGS sequence"/>
</dbReference>
<reference evidence="2 3" key="1">
    <citation type="journal article" date="2014" name="Int. J. Syst. Evol. Microbiol.">
        <title>Complete genome sequence of Corynebacterium casei LMG S-19264T (=DSM 44701T), isolated from a smear-ripened cheese.</title>
        <authorList>
            <consortium name="US DOE Joint Genome Institute (JGI-PGF)"/>
            <person name="Walter F."/>
            <person name="Albersmeier A."/>
            <person name="Kalinowski J."/>
            <person name="Ruckert C."/>
        </authorList>
    </citation>
    <scope>NUCLEOTIDE SEQUENCE [LARGE SCALE GENOMIC DNA]</scope>
    <source>
        <strain evidence="2 3">CGMCC 4.7215</strain>
    </source>
</reference>
<dbReference type="InterPro" id="IPR058742">
    <property type="entry name" value="DUF7989"/>
</dbReference>
<sequence>MTETNTTTEDRETVQKPTRDDGQPMKMKEMDHTPPVDGTRRVFERANEGHSARADGGQHAADETETDGEFTQKMKEIDHTPPVDGPNRTFERGTEETDVKNE</sequence>
<evidence type="ECO:0000313" key="2">
    <source>
        <dbReference type="EMBL" id="MFC7125653.1"/>
    </source>
</evidence>
<proteinExistence type="predicted"/>
<name>A0ABD5X6W1_9EURY</name>
<feature type="compositionally biased region" description="Basic and acidic residues" evidence="1">
    <location>
        <begin position="70"/>
        <end position="81"/>
    </location>
</feature>
<protein>
    <submittedName>
        <fullName evidence="2">Uncharacterized protein</fullName>
    </submittedName>
</protein>
<evidence type="ECO:0000313" key="3">
    <source>
        <dbReference type="Proteomes" id="UP001596414"/>
    </source>
</evidence>
<feature type="compositionally biased region" description="Basic and acidic residues" evidence="1">
    <location>
        <begin position="8"/>
        <end position="53"/>
    </location>
</feature>
<dbReference type="EMBL" id="JBHSZQ010000008">
    <property type="protein sequence ID" value="MFC7125653.1"/>
    <property type="molecule type" value="Genomic_DNA"/>
</dbReference>
<organism evidence="2 3">
    <name type="scientific">Halovenus rubra</name>
    <dbReference type="NCBI Taxonomy" id="869890"/>
    <lineage>
        <taxon>Archaea</taxon>
        <taxon>Methanobacteriati</taxon>
        <taxon>Methanobacteriota</taxon>
        <taxon>Stenosarchaea group</taxon>
        <taxon>Halobacteria</taxon>
        <taxon>Halobacteriales</taxon>
        <taxon>Haloarculaceae</taxon>
        <taxon>Halovenus</taxon>
    </lineage>
</organism>
<dbReference type="Pfam" id="PF25951">
    <property type="entry name" value="DUF7989"/>
    <property type="match status" value="1"/>
</dbReference>
<gene>
    <name evidence="2" type="ORF">ACFQJ7_06325</name>
</gene>
<feature type="compositionally biased region" description="Basic and acidic residues" evidence="1">
    <location>
        <begin position="89"/>
        <end position="102"/>
    </location>
</feature>
<comment type="caution">
    <text evidence="2">The sequence shown here is derived from an EMBL/GenBank/DDBJ whole genome shotgun (WGS) entry which is preliminary data.</text>
</comment>
<evidence type="ECO:0000256" key="1">
    <source>
        <dbReference type="SAM" id="MobiDB-lite"/>
    </source>
</evidence>